<keyword evidence="13" id="KW-0808">Transferase</keyword>
<dbReference type="InterPro" id="IPR057579">
    <property type="entry name" value="DM10_NDK7"/>
</dbReference>
<comment type="caution">
    <text evidence="11">Lacks conserved residue(s) required for the propagation of feature annotation.</text>
</comment>
<dbReference type="InterPro" id="IPR011410">
    <property type="entry name" value="NDPK7"/>
</dbReference>
<keyword evidence="6" id="KW-0378">Hydrolase</keyword>
<name>A0AAW1PKM8_9CHLO</name>
<comment type="subcellular location">
    <subcellularLocation>
        <location evidence="3">Cell projection</location>
        <location evidence="3">Cilium</location>
    </subcellularLocation>
    <subcellularLocation>
        <location evidence="4">Cytoplasm</location>
        <location evidence="4">Cytoskeleton</location>
    </subcellularLocation>
</comment>
<dbReference type="PRINTS" id="PR01243">
    <property type="entry name" value="NUCDPKINASE"/>
</dbReference>
<evidence type="ECO:0000256" key="6">
    <source>
        <dbReference type="ARBA" id="ARBA00022801"/>
    </source>
</evidence>
<dbReference type="GO" id="GO:0006183">
    <property type="term" value="P:GTP biosynthetic process"/>
    <property type="evidence" value="ECO:0007669"/>
    <property type="project" value="InterPro"/>
</dbReference>
<dbReference type="Pfam" id="PF00334">
    <property type="entry name" value="NDK"/>
    <property type="match status" value="2"/>
</dbReference>
<dbReference type="PANTHER" id="PTHR43109">
    <property type="entry name" value="NUCLEOSIDE DIPHOSPHATE KINASE 7"/>
    <property type="match status" value="1"/>
</dbReference>
<dbReference type="SMART" id="SM00676">
    <property type="entry name" value="DM10"/>
    <property type="match status" value="1"/>
</dbReference>
<dbReference type="PROSITE" id="PS51374">
    <property type="entry name" value="NDPK_LIKE"/>
    <property type="match status" value="2"/>
</dbReference>
<feature type="binding site" evidence="11">
    <location>
        <position position="101"/>
    </location>
    <ligand>
        <name>ATP</name>
        <dbReference type="ChEBI" id="CHEBI:30616"/>
    </ligand>
</feature>
<accession>A0AAW1PKM8</accession>
<feature type="active site" description="Pros-phosphohistidine intermediate" evidence="11">
    <location>
        <position position="357"/>
    </location>
</feature>
<proteinExistence type="inferred from homology"/>
<dbReference type="PROSITE" id="PS51336">
    <property type="entry name" value="DM10"/>
    <property type="match status" value="1"/>
</dbReference>
<comment type="similarity">
    <text evidence="11 12">Belongs to the NDK family.</text>
</comment>
<dbReference type="InterPro" id="IPR006602">
    <property type="entry name" value="DM10_dom"/>
</dbReference>
<evidence type="ECO:0000256" key="11">
    <source>
        <dbReference type="PROSITE-ProRule" id="PRU00706"/>
    </source>
</evidence>
<evidence type="ECO:0000256" key="5">
    <source>
        <dbReference type="ARBA" id="ARBA00022490"/>
    </source>
</evidence>
<dbReference type="GO" id="GO:0005524">
    <property type="term" value="F:ATP binding"/>
    <property type="evidence" value="ECO:0007669"/>
    <property type="project" value="UniProtKB-KW"/>
</dbReference>
<dbReference type="SMART" id="SM00562">
    <property type="entry name" value="NDK"/>
    <property type="match status" value="2"/>
</dbReference>
<dbReference type="Proteomes" id="UP001489004">
    <property type="component" value="Unassembled WGS sequence"/>
</dbReference>
<protein>
    <recommendedName>
        <fullName evidence="13">Nucleoside diphosphate kinase</fullName>
        <ecNumber evidence="13">2.7.4.6</ecNumber>
    </recommendedName>
</protein>
<dbReference type="PROSITE" id="PS00469">
    <property type="entry name" value="NDPK"/>
    <property type="match status" value="1"/>
</dbReference>
<dbReference type="FunFam" id="3.30.70.141:FF:000010">
    <property type="entry name" value="Nucleoside diphosphate kinase 7"/>
    <property type="match status" value="1"/>
</dbReference>
<evidence type="ECO:0000256" key="4">
    <source>
        <dbReference type="ARBA" id="ARBA00004245"/>
    </source>
</evidence>
<dbReference type="EC" id="2.7.4.6" evidence="13"/>
<evidence type="ECO:0000256" key="2">
    <source>
        <dbReference type="ARBA" id="ARBA00000937"/>
    </source>
</evidence>
<dbReference type="SUPFAM" id="SSF54919">
    <property type="entry name" value="Nucleoside diphosphate kinase, NDK"/>
    <property type="match status" value="2"/>
</dbReference>
<reference evidence="15 16" key="1">
    <citation type="journal article" date="2024" name="Nat. Commun.">
        <title>Phylogenomics reveals the evolutionary origins of lichenization in chlorophyte algae.</title>
        <authorList>
            <person name="Puginier C."/>
            <person name="Libourel C."/>
            <person name="Otte J."/>
            <person name="Skaloud P."/>
            <person name="Haon M."/>
            <person name="Grisel S."/>
            <person name="Petersen M."/>
            <person name="Berrin J.G."/>
            <person name="Delaux P.M."/>
            <person name="Dal Grande F."/>
            <person name="Keller J."/>
        </authorList>
    </citation>
    <scope>NUCLEOTIDE SEQUENCE [LARGE SCALE GENOMIC DNA]</scope>
    <source>
        <strain evidence="15 16">SAG 2043</strain>
    </source>
</reference>
<comment type="caution">
    <text evidence="15">The sequence shown here is derived from an EMBL/GenBank/DDBJ whole genome shotgun (WGS) entry which is preliminary data.</text>
</comment>
<evidence type="ECO:0000259" key="14">
    <source>
        <dbReference type="PROSITE" id="PS51336"/>
    </source>
</evidence>
<keyword evidence="10 13" id="KW-0547">Nucleotide-binding</keyword>
<evidence type="ECO:0000256" key="3">
    <source>
        <dbReference type="ARBA" id="ARBA00004138"/>
    </source>
</evidence>
<dbReference type="InterPro" id="IPR023005">
    <property type="entry name" value="Nucleoside_diP_kinase_AS"/>
</dbReference>
<dbReference type="AlphaFoldDB" id="A0AAW1PKM8"/>
<dbReference type="GO" id="GO:0004550">
    <property type="term" value="F:nucleoside diphosphate kinase activity"/>
    <property type="evidence" value="ECO:0007669"/>
    <property type="project" value="UniProtKB-EC"/>
</dbReference>
<dbReference type="InterPro" id="IPR001564">
    <property type="entry name" value="Nucleoside_diP_kinase"/>
</dbReference>
<evidence type="ECO:0000256" key="10">
    <source>
        <dbReference type="PIRSR" id="PIRSR036503-51"/>
    </source>
</evidence>
<keyword evidence="7" id="KW-0206">Cytoskeleton</keyword>
<keyword evidence="5" id="KW-0963">Cytoplasm</keyword>
<dbReference type="GO" id="GO:0006228">
    <property type="term" value="P:UTP biosynthetic process"/>
    <property type="evidence" value="ECO:0007669"/>
    <property type="project" value="InterPro"/>
</dbReference>
<evidence type="ECO:0000256" key="13">
    <source>
        <dbReference type="RuleBase" id="RU004013"/>
    </source>
</evidence>
<dbReference type="PIRSF" id="PIRSF036503">
    <property type="entry name" value="NDK7"/>
    <property type="match status" value="1"/>
</dbReference>
<dbReference type="Pfam" id="PF25364">
    <property type="entry name" value="PH_NDK7_N"/>
    <property type="match status" value="1"/>
</dbReference>
<feature type="active site" description="Pros-phosphohistidine intermediate" evidence="9 11">
    <location>
        <position position="208"/>
    </location>
</feature>
<keyword evidence="10 13" id="KW-0067">ATP-binding</keyword>
<sequence length="378" mass="41826">MGTGLPERHAFLVEWLDPKSGIIWKYQLIYHVDTKEVEMIDIKNRKTFLKKCKYEGVTPAMLFLGNTITVYARQLKIVDYADDYTRSKLSSRQERTLAMVKPDAVQHLGKVVEAISHAGFVISNMKMCKLSKTEAQQFYAVHQGKPFYERLTDFMSSGRVVAMEVVGEGAIKGWRELIGPTDSNRAREQAPQSLRAQFGSDGTQNACHGSDAPDTAAAELGFFFGQQVGRCDLGRNTTLCLIKPHAVKAGYAGPILDRIQQVFSITALQMFNLDAANAGEFYEVYRGVVPAGEYSGMVDELTSGPFIAIEVADRDGADPVEAFRELCGPADPEIAKVLRPESLRASFGISKVKNGVHCTDLPEDGELETSYFFSILQQ</sequence>
<feature type="binding site" evidence="11">
    <location>
        <position position="195"/>
    </location>
    <ligand>
        <name>ATP</name>
        <dbReference type="ChEBI" id="CHEBI:30616"/>
    </ligand>
</feature>
<organism evidence="15 16">
    <name type="scientific">[Myrmecia] bisecta</name>
    <dbReference type="NCBI Taxonomy" id="41462"/>
    <lineage>
        <taxon>Eukaryota</taxon>
        <taxon>Viridiplantae</taxon>
        <taxon>Chlorophyta</taxon>
        <taxon>core chlorophytes</taxon>
        <taxon>Trebouxiophyceae</taxon>
        <taxon>Trebouxiales</taxon>
        <taxon>Trebouxiaceae</taxon>
        <taxon>Myrmecia</taxon>
    </lineage>
</organism>
<dbReference type="CDD" id="cd04412">
    <property type="entry name" value="NDPk7B"/>
    <property type="match status" value="1"/>
</dbReference>
<keyword evidence="13" id="KW-0418">Kinase</keyword>
<dbReference type="PANTHER" id="PTHR43109:SF2">
    <property type="entry name" value="NUCLEOSIDE DIPHOSPHATE KINASE 7"/>
    <property type="match status" value="1"/>
</dbReference>
<feature type="binding site" evidence="11">
    <location>
        <position position="205"/>
    </location>
    <ligand>
        <name>ATP</name>
        <dbReference type="ChEBI" id="CHEBI:30616"/>
    </ligand>
</feature>
<evidence type="ECO:0000256" key="1">
    <source>
        <dbReference type="ARBA" id="ARBA00000082"/>
    </source>
</evidence>
<dbReference type="InterPro" id="IPR037993">
    <property type="entry name" value="NDPk7B"/>
</dbReference>
<evidence type="ECO:0000256" key="12">
    <source>
        <dbReference type="RuleBase" id="RU004011"/>
    </source>
</evidence>
<feature type="binding site" evidence="11">
    <location>
        <position position="147"/>
    </location>
    <ligand>
        <name>ATP</name>
        <dbReference type="ChEBI" id="CHEBI:30616"/>
    </ligand>
</feature>
<evidence type="ECO:0000256" key="9">
    <source>
        <dbReference type="PIRSR" id="PIRSR036503-50"/>
    </source>
</evidence>
<dbReference type="GO" id="GO:0005879">
    <property type="term" value="C:axonemal microtubule"/>
    <property type="evidence" value="ECO:0007669"/>
    <property type="project" value="TreeGrafter"/>
</dbReference>
<evidence type="ECO:0000256" key="7">
    <source>
        <dbReference type="ARBA" id="ARBA00023212"/>
    </source>
</evidence>
<evidence type="ECO:0000313" key="15">
    <source>
        <dbReference type="EMBL" id="KAK9810340.1"/>
    </source>
</evidence>
<dbReference type="GO" id="GO:0016787">
    <property type="term" value="F:hydrolase activity"/>
    <property type="evidence" value="ECO:0007669"/>
    <property type="project" value="UniProtKB-KW"/>
</dbReference>
<dbReference type="Gene3D" id="3.30.70.141">
    <property type="entry name" value="Nucleoside diphosphate kinase-like domain"/>
    <property type="match status" value="2"/>
</dbReference>
<evidence type="ECO:0000256" key="8">
    <source>
        <dbReference type="ARBA" id="ARBA00023273"/>
    </source>
</evidence>
<dbReference type="EMBL" id="JALJOR010000010">
    <property type="protein sequence ID" value="KAK9810340.1"/>
    <property type="molecule type" value="Genomic_DNA"/>
</dbReference>
<evidence type="ECO:0000313" key="16">
    <source>
        <dbReference type="Proteomes" id="UP001489004"/>
    </source>
</evidence>
<feature type="domain" description="DM10" evidence="14">
    <location>
        <begin position="5"/>
        <end position="93"/>
    </location>
</feature>
<feature type="binding site" evidence="11">
    <location>
        <position position="175"/>
    </location>
    <ligand>
        <name>ATP</name>
        <dbReference type="ChEBI" id="CHEBI:30616"/>
    </ligand>
</feature>
<keyword evidence="8" id="KW-0966">Cell projection</keyword>
<comment type="catalytic activity">
    <reaction evidence="2">
        <text>a ribonucleoside 5'-diphosphate + ATP = a ribonucleoside 5'-triphosphate + ADP</text>
        <dbReference type="Rhea" id="RHEA:18113"/>
        <dbReference type="ChEBI" id="CHEBI:30616"/>
        <dbReference type="ChEBI" id="CHEBI:57930"/>
        <dbReference type="ChEBI" id="CHEBI:61557"/>
        <dbReference type="ChEBI" id="CHEBI:456216"/>
        <dbReference type="EC" id="2.7.4.6"/>
    </reaction>
</comment>
<dbReference type="FunFam" id="3.30.70.141:FF:000004">
    <property type="entry name" value="Nucleoside diphosphate kinase 7"/>
    <property type="match status" value="1"/>
</dbReference>
<comment type="catalytic activity">
    <reaction evidence="1 13">
        <text>a 2'-deoxyribonucleoside 5'-diphosphate + ATP = a 2'-deoxyribonucleoside 5'-triphosphate + ADP</text>
        <dbReference type="Rhea" id="RHEA:44640"/>
        <dbReference type="ChEBI" id="CHEBI:30616"/>
        <dbReference type="ChEBI" id="CHEBI:61560"/>
        <dbReference type="ChEBI" id="CHEBI:73316"/>
        <dbReference type="ChEBI" id="CHEBI:456216"/>
        <dbReference type="EC" id="2.7.4.6"/>
    </reaction>
</comment>
<dbReference type="GO" id="GO:0006241">
    <property type="term" value="P:CTP biosynthetic process"/>
    <property type="evidence" value="ECO:0007669"/>
    <property type="project" value="InterPro"/>
</dbReference>
<feature type="binding site" evidence="11">
    <location>
        <position position="181"/>
    </location>
    <ligand>
        <name>ATP</name>
        <dbReference type="ChEBI" id="CHEBI:30616"/>
    </ligand>
</feature>
<keyword evidence="16" id="KW-1185">Reference proteome</keyword>
<dbReference type="InterPro" id="IPR034907">
    <property type="entry name" value="NDK-like_dom"/>
</dbReference>
<gene>
    <name evidence="15" type="ORF">WJX72_009041</name>
</gene>
<dbReference type="InterPro" id="IPR036850">
    <property type="entry name" value="NDK-like_dom_sf"/>
</dbReference>